<dbReference type="EMBL" id="JAKJPO010000018">
    <property type="protein sequence ID" value="MCF7223591.1"/>
    <property type="molecule type" value="Genomic_DNA"/>
</dbReference>
<evidence type="ECO:0000313" key="2">
    <source>
        <dbReference type="EMBL" id="MCF7223591.1"/>
    </source>
</evidence>
<reference evidence="2 3" key="3">
    <citation type="submission" date="2022-01" db="EMBL/GenBank/DDBJ databases">
        <authorList>
            <person name="Zhou L.Y."/>
        </authorList>
    </citation>
    <scope>NUCLEOTIDE SEQUENCE [LARGE SCALE GENOMIC DNA]</scope>
    <source>
        <strain evidence="2 3">TLK-CK17</strain>
    </source>
</reference>
<reference evidence="2 3" key="1">
    <citation type="submission" date="2022-01" db="EMBL/GenBank/DDBJ databases">
        <title>Lysobacter chinensis sp. nov., a bacterium isolated from cow dung compost.</title>
        <authorList>
            <person name="Liu Y."/>
        </authorList>
    </citation>
    <scope>NUCLEOTIDE SEQUENCE [LARGE SCALE GENOMIC DNA]</scope>
    <source>
        <strain evidence="2 3">TLK-CK17</strain>
    </source>
</reference>
<feature type="signal peptide" evidence="1">
    <location>
        <begin position="1"/>
        <end position="25"/>
    </location>
</feature>
<accession>A0ABS9HXI8</accession>
<feature type="chain" id="PRO_5045877180" evidence="1">
    <location>
        <begin position="26"/>
        <end position="207"/>
    </location>
</feature>
<organism evidence="2 3">
    <name type="scientific">Marilutibacter chinensis</name>
    <dbReference type="NCBI Taxonomy" id="2912247"/>
    <lineage>
        <taxon>Bacteria</taxon>
        <taxon>Pseudomonadati</taxon>
        <taxon>Pseudomonadota</taxon>
        <taxon>Gammaproteobacteria</taxon>
        <taxon>Lysobacterales</taxon>
        <taxon>Lysobacteraceae</taxon>
        <taxon>Marilutibacter</taxon>
    </lineage>
</organism>
<keyword evidence="1" id="KW-0732">Signal</keyword>
<keyword evidence="3" id="KW-1185">Reference proteome</keyword>
<evidence type="ECO:0000313" key="3">
    <source>
        <dbReference type="Proteomes" id="UP001430796"/>
    </source>
</evidence>
<protein>
    <submittedName>
        <fullName evidence="2">Uncharacterized protein</fullName>
    </submittedName>
</protein>
<name>A0ABS9HXI8_9GAMM</name>
<reference evidence="3" key="2">
    <citation type="submission" date="2022-01" db="EMBL/GenBank/DDBJ databases">
        <title>Lysobacter chinensis sp. nov., a bacterium isolated from cow dung compost.</title>
        <authorList>
            <person name="Zhou L.Y."/>
        </authorList>
    </citation>
    <scope>NUCLEOTIDE SEQUENCE [LARGE SCALE GENOMIC DNA]</scope>
    <source>
        <strain evidence="3">TLK-CK17</strain>
    </source>
</reference>
<dbReference type="RefSeq" id="WP_237056706.1">
    <property type="nucleotide sequence ID" value="NZ_JAKJPO010000018.1"/>
</dbReference>
<sequence>MKPSALRLATAGLALILAGAGPAGAGEVLRIKAIVEGQEGVGFAGSPRPIPVTLHLKPGMSRVDFNQRGAEGIYMLIDEQARQGWLIDAGQSAARPLQARGFAELRVDPRQPCENFGVRCRPIPSKVIAGVRAKGWRYLDAGQRGPGGTARGEFWVDEARGLILGYQGYRSGRSRACRMQVMSVAAVEDAASLFELPDAAEGSDARH</sequence>
<evidence type="ECO:0000256" key="1">
    <source>
        <dbReference type="SAM" id="SignalP"/>
    </source>
</evidence>
<dbReference type="Proteomes" id="UP001430796">
    <property type="component" value="Unassembled WGS sequence"/>
</dbReference>
<proteinExistence type="predicted"/>
<gene>
    <name evidence="2" type="ORF">L3V18_17665</name>
</gene>
<comment type="caution">
    <text evidence="2">The sequence shown here is derived from an EMBL/GenBank/DDBJ whole genome shotgun (WGS) entry which is preliminary data.</text>
</comment>